<dbReference type="GO" id="GO:0009706">
    <property type="term" value="C:chloroplast inner membrane"/>
    <property type="evidence" value="ECO:0007669"/>
    <property type="project" value="UniProtKB-SubCell"/>
</dbReference>
<dbReference type="Pfam" id="PF05758">
    <property type="entry name" value="Ycf1"/>
    <property type="match status" value="1"/>
</dbReference>
<evidence type="ECO:0000256" key="4">
    <source>
        <dbReference type="RuleBase" id="RU364085"/>
    </source>
</evidence>
<dbReference type="GO" id="GO:0015031">
    <property type="term" value="P:protein transport"/>
    <property type="evidence" value="ECO:0007669"/>
    <property type="project" value="UniProtKB-KW"/>
</dbReference>
<keyword evidence="3 4" id="KW-1001">Plastid inner membrane</keyword>
<organism evidence="5">
    <name type="scientific">Kotschya aeschynomenoides</name>
    <dbReference type="NCBI Taxonomy" id="114995"/>
    <lineage>
        <taxon>Eukaryota</taxon>
        <taxon>Viridiplantae</taxon>
        <taxon>Streptophyta</taxon>
        <taxon>Embryophyta</taxon>
        <taxon>Tracheophyta</taxon>
        <taxon>Spermatophyta</taxon>
        <taxon>Magnoliopsida</taxon>
        <taxon>eudicotyledons</taxon>
        <taxon>Gunneridae</taxon>
        <taxon>Pentapetalae</taxon>
        <taxon>rosids</taxon>
        <taxon>fabids</taxon>
        <taxon>Fabales</taxon>
        <taxon>Fabaceae</taxon>
        <taxon>Papilionoideae</taxon>
        <taxon>50 kb inversion clade</taxon>
        <taxon>dalbergioids sensu lato</taxon>
        <taxon>Dalbergieae</taxon>
        <taxon>Dalbergia clade</taxon>
        <taxon>Kotschya</taxon>
    </lineage>
</organism>
<evidence type="ECO:0000256" key="3">
    <source>
        <dbReference type="ARBA" id="ARBA00022780"/>
    </source>
</evidence>
<evidence type="ECO:0000256" key="1">
    <source>
        <dbReference type="ARBA" id="ARBA00002515"/>
    </source>
</evidence>
<accession>A0A890W585</accession>
<reference evidence="5" key="2">
    <citation type="journal article" name="Front. Plant Sci.">
        <title>New Insights Into the Plastome Evolution of the Millettioid/Phaseoloid Clade (Papilionoideae, Leguminosae).</title>
        <authorList>
            <person name="Oyebanji O."/>
            <person name="Zhang R."/>
            <person name="Chen S.Y."/>
            <person name="Yi T.S."/>
        </authorList>
    </citation>
    <scope>NUCLEOTIDE SEQUENCE</scope>
</reference>
<comment type="subunit">
    <text evidence="4">Part of the Tic complex.</text>
</comment>
<dbReference type="PANTHER" id="PTHR33163:SF40">
    <property type="entry name" value="PROTEIN TIC 214"/>
    <property type="match status" value="1"/>
</dbReference>
<feature type="transmembrane region" description="Helical" evidence="4">
    <location>
        <begin position="26"/>
        <end position="46"/>
    </location>
</feature>
<dbReference type="InterPro" id="IPR008896">
    <property type="entry name" value="TIC214"/>
</dbReference>
<keyword evidence="4" id="KW-0812">Transmembrane</keyword>
<gene>
    <name evidence="5" type="primary">ycf1</name>
    <name evidence="4" type="synonym">TIC214</name>
</gene>
<dbReference type="RefSeq" id="YP_010163351.1">
    <property type="nucleotide sequence ID" value="NC_057459.1"/>
</dbReference>
<comment type="function">
    <text evidence="1 4">Involved in protein precursor import into chloroplasts. May be part of an intermediate translocation complex acting as a protein-conducting channel at the inner envelope.</text>
</comment>
<sequence>MIFQSFILDNLVSLCMKIMNSVVVVGLYYGFVSTFSIGPSYLFLLRARVMQEGTEKKLSATAGFITGQLIMFISIYYAPLHLALGRPHIITVIALPYLLFHFFRKNQKNFLNYGYKNKNSIQNFSIQRIFLNILIIQLFNPLVFTSSIFVRLVNIYMFRYTKKLLFLTSSLVGWVIGLIFFMKCIGLLFVLIQEKKWIQYNKVFFRSNKYILSESPISMSQMFIVFFFITCLYYLGRTPLPFFLQQREIQKRSKIENIYIDVERTSETRGTKQENNISTKKYAFFYLFSKKDTNSDKINKKEDKKISVFQKSPITIFFDFNRWKRPLRYIKNAHFENVVRNEISQFFFYRCQSDGKETISFTYPPNLSTFRKMMKKKIDLLTTEKMFSNEFHYYSNFGNEEKIKKLINEFLNRAEILDKELLPIHVLEKQVRLSNEETERKKLPKIYDPFLNGPCRGRIQNSLLSSETSKKNEIWINKIYAFFIYGNQNYTEFEQKIDTFDKKSLLIELFFFLNLIRKFSDKSVSSLNFQELILFPEQVKVNSEKKKMKLLFDAIRTDLTDKRIKKKKKCIGIKEIRKEVTRWSYKLSDELEELDGKTEEKKYGIRSRKAKRVVIFTFTNKGNNLTKKNKSDNQDTYKYIFNTTNTINTDNTGELALIRYAQQPDFRRDIIKGSIRAQRRKTITWKFFQKSLHSPFFLEKIEKPSFFSFLKNLEPMRKIIFMFENWMRTKRKLKNYDYTEENKKESQEEGELTQKEKDEKRRIEVGEAWDSIIFAQVIRGYLLISQWILRKYILLPSLIITKNIVRMLLFQFPEWLQDFRDWQKEMYIKCTYNGVQLSETEFPKKWLLDGIQIKILFPFRLKPWHRSKRRFTEKYPMKKEEKKGGDFCFLTIMGTEVEFPFSRYPRNRFYFFEPIFKKLKKKMKKWKTNVFLVLKILNERINLFVNFLEERAKSIIKSILFIIEKIKQEFTLFRLKISGLSETQKDSTIRNKNPMIYQSTIRIESINWKNCSLKKQKIKNFNAKRKAIINKINQIKKEKGGLTSEINISSNKISYYAKRFELKINIFEIFKKRKARKSQDSFLKSLIERVYLDIFLFIICIPKINVQLFRKSIKIIENKSIDNIQTHEERTDKKKKSIINFLSLLKKCYNIRNTNSKNSCDISALSQAYVFLKLSETQVINISKLRSAFEYHGKSFFIKNERKDFFFGIQRRFNCKLRKKKTTNYGMNQWTNWLLKGHYQYDLSHRRWSRLLPIKWRNRIPERRVSQKKDLKKRDSYEKTRLILYKNQQLDSKKKKQYEYDFFSYKSINYAYKKHSYIYGSPFQANIKKAISYNSNTRKQKIFDPLNDISIKNSIAEDSIIDIGKNMNRKYFDWLEMNKEIFDRSIWNREFFFFSKIWIFYNAYMSNPWSISIQLLFFDFYLNKNVSENKNITGRKKKIEFDLGTRNKAKAEYTGRVNFKLPILSQEKAIEEDYTELDRKEDRNKKQFESKIKEDFNFLLESFLLVHLHWKGSFNKQVMNNIKIYCLLMRLKNIKEIAISSIQRGELNLDLMIIHNHKDYTLTDTELMEINEFLKEGIVIIEPVRLYKENDEEFLMYQTLGLSLIHKRKRQFYQRCLAKTHFDKKNFAKSIPRTRDLKITKKKEKNHYSLLIPEFFFSARRRRELRILMYFNSKINYKNGNSLPRRTTFYKKNKVNNYLKVLVENKDLDRKKKKLMNFYFFLWPNFRLEDLACMNRYWFDSYNGSRFSMIRIDMYPRLRIR</sequence>
<feature type="transmembrane region" description="Helical" evidence="4">
    <location>
        <begin position="171"/>
        <end position="192"/>
    </location>
</feature>
<reference evidence="5" key="1">
    <citation type="submission" date="2020-01" db="EMBL/GenBank/DDBJ databases">
        <authorList>
            <person name="Oyebanji O.O."/>
            <person name="Zhang R."/>
            <person name="Chen S.-Y."/>
            <person name="Yi T.-S."/>
        </authorList>
    </citation>
    <scope>NUCLEOTIDE SEQUENCE</scope>
</reference>
<evidence type="ECO:0000313" key="5">
    <source>
        <dbReference type="EMBL" id="QRI61143.1"/>
    </source>
</evidence>
<keyword evidence="4 5" id="KW-0934">Plastid</keyword>
<feature type="transmembrane region" description="Helical" evidence="4">
    <location>
        <begin position="84"/>
        <end position="103"/>
    </location>
</feature>
<evidence type="ECO:0000256" key="2">
    <source>
        <dbReference type="ARBA" id="ARBA00004478"/>
    </source>
</evidence>
<keyword evidence="4" id="KW-1133">Transmembrane helix</keyword>
<feature type="transmembrane region" description="Helical" evidence="4">
    <location>
        <begin position="216"/>
        <end position="236"/>
    </location>
</feature>
<feature type="transmembrane region" description="Helical" evidence="4">
    <location>
        <begin position="58"/>
        <end position="78"/>
    </location>
</feature>
<keyword evidence="4" id="KW-0472">Membrane</keyword>
<keyword evidence="4 5" id="KW-0150">Chloroplast</keyword>
<protein>
    <recommendedName>
        <fullName evidence="4">Protein TIC 214</fullName>
    </recommendedName>
    <alternativeName>
        <fullName evidence="4">Translocon at the inner envelope membrane of chloroplasts 214</fullName>
    </alternativeName>
</protein>
<feature type="transmembrane region" description="Helical" evidence="4">
    <location>
        <begin position="129"/>
        <end position="151"/>
    </location>
</feature>
<dbReference type="GeneID" id="67266154"/>
<keyword evidence="4" id="KW-0813">Transport</keyword>
<geneLocation type="chloroplast" evidence="5"/>
<comment type="subcellular location">
    <subcellularLocation>
        <location evidence="2">Plastid</location>
        <location evidence="2">Chloroplast inner membrane</location>
        <topology evidence="2">Multi-pass membrane protein</topology>
    </subcellularLocation>
</comment>
<comment type="similarity">
    <text evidence="4">Belongs to the TIC214 family.</text>
</comment>
<keyword evidence="4" id="KW-0653">Protein transport</keyword>
<dbReference type="PANTHER" id="PTHR33163">
    <property type="entry name" value="PROTEIN TIC 214-RELATED"/>
    <property type="match status" value="1"/>
</dbReference>
<name>A0A890W585_9FABA</name>
<dbReference type="EMBL" id="MN966653">
    <property type="protein sequence ID" value="QRI61143.1"/>
    <property type="molecule type" value="Genomic_DNA"/>
</dbReference>
<proteinExistence type="inferred from homology"/>